<gene>
    <name evidence="3" type="ORF">BQ4739_LOCUS16521</name>
    <name evidence="4" type="ORF">BQ4739_LOCUS18562</name>
</gene>
<dbReference type="EMBL" id="FNXT01001312">
    <property type="protein sequence ID" value="SZX78258.1"/>
    <property type="molecule type" value="Genomic_DNA"/>
</dbReference>
<reference evidence="3 5" key="1">
    <citation type="submission" date="2016-10" db="EMBL/GenBank/DDBJ databases">
        <authorList>
            <person name="Cai Z."/>
        </authorList>
    </citation>
    <scope>NUCLEOTIDE SEQUENCE [LARGE SCALE GENOMIC DNA]</scope>
</reference>
<sequence length="586" mass="60284">MPASSPAAAAAAINHKPLQQLQPQQQQQQLQQPQPGPHDAADAAMYREMRQALCSYDEEAAAGSARGPAPRHKAFYAALRSVLGQVLEEKTEASRHTRLLAAHQWYVKHKPRPRPADMSIAAAMAASLSVQGPTEAAAVAAEQRQTPASSGTAGGAAGSGSASNTDSRRKQQQQQSFCVLGVGQQLPCTAGHSACQAPDGAAAAGARQVCSSRSSRWQERQPRLHELDCPGPGQLRAAAAPGSSSCCSQCGAALAACCCSAHHIRSAAAAPAGEGGRAVVAEVLPEQPSMRQVPAICATTRQQVGSVSAAGRLGGGTAAAAANAAAAGLPPPDGLIPLGSLPSGRFGLGLGSSTSSSKGGSGGSADDASYAGAREQWRLVAAQQQQVEGAVAAHMRSYARHRARLEEEINRKQEVGAQLAAAQQQQQQQHLQDFPASCGSAGLGRQQLQGGQGAGARVLLHVDSQHQPSQVATAYTGLAGGASSAQRLAPVDKVKEAKQQLLQESQRECAEVAEHVSRLGISVDVQRALLPLPDHPYISCMARLPRPGAAGNGAAKVKPGKKKKLKTKGAAKKGAKAQAAVKKKQK</sequence>
<feature type="compositionally biased region" description="Low complexity" evidence="2">
    <location>
        <begin position="1"/>
        <end position="33"/>
    </location>
</feature>
<proteinExistence type="predicted"/>
<feature type="compositionally biased region" description="Basic residues" evidence="2">
    <location>
        <begin position="558"/>
        <end position="586"/>
    </location>
</feature>
<evidence type="ECO:0000313" key="5">
    <source>
        <dbReference type="Proteomes" id="UP000256970"/>
    </source>
</evidence>
<dbReference type="EMBL" id="FNXT01001250">
    <property type="protein sequence ID" value="SZX76159.1"/>
    <property type="molecule type" value="Genomic_DNA"/>
</dbReference>
<evidence type="ECO:0000313" key="4">
    <source>
        <dbReference type="EMBL" id="SZX78258.1"/>
    </source>
</evidence>
<dbReference type="Proteomes" id="UP000256970">
    <property type="component" value="Unassembled WGS sequence"/>
</dbReference>
<keyword evidence="1" id="KW-0175">Coiled coil</keyword>
<feature type="region of interest" description="Disordered" evidence="2">
    <location>
        <begin position="350"/>
        <end position="369"/>
    </location>
</feature>
<keyword evidence="5" id="KW-1185">Reference proteome</keyword>
<feature type="region of interest" description="Disordered" evidence="2">
    <location>
        <begin position="136"/>
        <end position="170"/>
    </location>
</feature>
<feature type="region of interest" description="Disordered" evidence="2">
    <location>
        <begin position="1"/>
        <end position="41"/>
    </location>
</feature>
<feature type="compositionally biased region" description="Low complexity" evidence="2">
    <location>
        <begin position="548"/>
        <end position="557"/>
    </location>
</feature>
<feature type="coiled-coil region" evidence="1">
    <location>
        <begin position="395"/>
        <end position="425"/>
    </location>
</feature>
<name>A0A383WGE7_TETOB</name>
<dbReference type="AlphaFoldDB" id="A0A383WGE7"/>
<feature type="region of interest" description="Disordered" evidence="2">
    <location>
        <begin position="548"/>
        <end position="586"/>
    </location>
</feature>
<accession>A0A383WGE7</accession>
<protein>
    <submittedName>
        <fullName evidence="3">Uncharacterized protein</fullName>
    </submittedName>
</protein>
<organism evidence="3 5">
    <name type="scientific">Tetradesmus obliquus</name>
    <name type="common">Green alga</name>
    <name type="synonym">Acutodesmus obliquus</name>
    <dbReference type="NCBI Taxonomy" id="3088"/>
    <lineage>
        <taxon>Eukaryota</taxon>
        <taxon>Viridiplantae</taxon>
        <taxon>Chlorophyta</taxon>
        <taxon>core chlorophytes</taxon>
        <taxon>Chlorophyceae</taxon>
        <taxon>CS clade</taxon>
        <taxon>Sphaeropleales</taxon>
        <taxon>Scenedesmaceae</taxon>
        <taxon>Tetradesmus</taxon>
    </lineage>
</organism>
<evidence type="ECO:0000256" key="1">
    <source>
        <dbReference type="SAM" id="Coils"/>
    </source>
</evidence>
<evidence type="ECO:0000256" key="2">
    <source>
        <dbReference type="SAM" id="MobiDB-lite"/>
    </source>
</evidence>
<feature type="region of interest" description="Disordered" evidence="2">
    <location>
        <begin position="427"/>
        <end position="447"/>
    </location>
</feature>
<evidence type="ECO:0000313" key="3">
    <source>
        <dbReference type="EMBL" id="SZX76159.1"/>
    </source>
</evidence>